<feature type="signal peptide" evidence="1">
    <location>
        <begin position="1"/>
        <end position="26"/>
    </location>
</feature>
<dbReference type="EMBL" id="JAENHP010000013">
    <property type="protein sequence ID" value="MBM2620090.1"/>
    <property type="molecule type" value="Genomic_DNA"/>
</dbReference>
<dbReference type="SUPFAM" id="SSF53474">
    <property type="entry name" value="alpha/beta-Hydrolases"/>
    <property type="match status" value="1"/>
</dbReference>
<proteinExistence type="predicted"/>
<feature type="chain" id="PRO_5046542943" description="DUF676 domain-containing protein" evidence="1">
    <location>
        <begin position="27"/>
        <end position="308"/>
    </location>
</feature>
<dbReference type="RefSeq" id="WP_203380077.1">
    <property type="nucleotide sequence ID" value="NZ_JAENHP010000013.1"/>
</dbReference>
<dbReference type="InterPro" id="IPR007751">
    <property type="entry name" value="DUF676_lipase-like"/>
</dbReference>
<accession>A0ABS2AJY9</accession>
<dbReference type="Gene3D" id="3.40.50.1820">
    <property type="entry name" value="alpha/beta hydrolase"/>
    <property type="match status" value="1"/>
</dbReference>
<evidence type="ECO:0000313" key="3">
    <source>
        <dbReference type="EMBL" id="MBM2620090.1"/>
    </source>
</evidence>
<feature type="domain" description="DUF676" evidence="2">
    <location>
        <begin position="127"/>
        <end position="187"/>
    </location>
</feature>
<dbReference type="Proteomes" id="UP000632138">
    <property type="component" value="Unassembled WGS sequence"/>
</dbReference>
<protein>
    <recommendedName>
        <fullName evidence="2">DUF676 domain-containing protein</fullName>
    </recommendedName>
</protein>
<organism evidence="3 4">
    <name type="scientific">Paractinoplanes ovalisporus</name>
    <dbReference type="NCBI Taxonomy" id="2810368"/>
    <lineage>
        <taxon>Bacteria</taxon>
        <taxon>Bacillati</taxon>
        <taxon>Actinomycetota</taxon>
        <taxon>Actinomycetes</taxon>
        <taxon>Micromonosporales</taxon>
        <taxon>Micromonosporaceae</taxon>
        <taxon>Paractinoplanes</taxon>
    </lineage>
</organism>
<evidence type="ECO:0000259" key="2">
    <source>
        <dbReference type="Pfam" id="PF05057"/>
    </source>
</evidence>
<name>A0ABS2AJY9_9ACTN</name>
<dbReference type="InterPro" id="IPR029058">
    <property type="entry name" value="AB_hydrolase_fold"/>
</dbReference>
<sequence length="308" mass="33203">MRNSLAVLVTAAAVASGLALAAPAQAAPTPVAAAASAPIQAAAVPPRNDSLNEPIYWVHGIMRENPPSANCAGTWNAAIGRYRALGARGPQHTVAYYTKDRSCNTRIGNFGNRAGNLDDIGKALAWDIYNRYTRRNISVDAVGHSMGGLIIRAAITGVQKKLRGWPPRLYVEDVVTFSTPHTGAGFARLCGGQCVDMRPGSAFLKWLSKNPQSTQGTDWTLLGAGDDDLVSWQSAVSNNPKAAGGMSAGHKVVFISKQGLEHGVIHKKTSGAYKSRYWNFYQNRWIVQNRGASPVVVARNASFFWRLW</sequence>
<evidence type="ECO:0000313" key="4">
    <source>
        <dbReference type="Proteomes" id="UP000632138"/>
    </source>
</evidence>
<dbReference type="Pfam" id="PF05057">
    <property type="entry name" value="DUF676"/>
    <property type="match status" value="1"/>
</dbReference>
<keyword evidence="1" id="KW-0732">Signal</keyword>
<gene>
    <name evidence="3" type="ORF">JIG36_31710</name>
</gene>
<comment type="caution">
    <text evidence="3">The sequence shown here is derived from an EMBL/GenBank/DDBJ whole genome shotgun (WGS) entry which is preliminary data.</text>
</comment>
<keyword evidence="4" id="KW-1185">Reference proteome</keyword>
<evidence type="ECO:0000256" key="1">
    <source>
        <dbReference type="SAM" id="SignalP"/>
    </source>
</evidence>
<reference evidence="3 4" key="1">
    <citation type="submission" date="2021-01" db="EMBL/GenBank/DDBJ databases">
        <title>Actinoplanes sp. nov. LDG1-06 isolated from lichen.</title>
        <authorList>
            <person name="Saeng-In P."/>
            <person name="Phongsopitanun W."/>
            <person name="Kanchanasin P."/>
            <person name="Yuki M."/>
            <person name="Kudo T."/>
            <person name="Ohkuma M."/>
            <person name="Tanasupawat S."/>
        </authorList>
    </citation>
    <scope>NUCLEOTIDE SEQUENCE [LARGE SCALE GENOMIC DNA]</scope>
    <source>
        <strain evidence="3 4">LDG1-06</strain>
    </source>
</reference>